<evidence type="ECO:0000256" key="1">
    <source>
        <dbReference type="SAM" id="MobiDB-lite"/>
    </source>
</evidence>
<proteinExistence type="predicted"/>
<organism evidence="2 3">
    <name type="scientific">Calocera cornea HHB12733</name>
    <dbReference type="NCBI Taxonomy" id="1353952"/>
    <lineage>
        <taxon>Eukaryota</taxon>
        <taxon>Fungi</taxon>
        <taxon>Dikarya</taxon>
        <taxon>Basidiomycota</taxon>
        <taxon>Agaricomycotina</taxon>
        <taxon>Dacrymycetes</taxon>
        <taxon>Dacrymycetales</taxon>
        <taxon>Dacrymycetaceae</taxon>
        <taxon>Calocera</taxon>
    </lineage>
</organism>
<feature type="region of interest" description="Disordered" evidence="1">
    <location>
        <begin position="13"/>
        <end position="42"/>
    </location>
</feature>
<name>A0A165GAG7_9BASI</name>
<dbReference type="EMBL" id="KV423958">
    <property type="protein sequence ID" value="KZT57818.1"/>
    <property type="molecule type" value="Genomic_DNA"/>
</dbReference>
<evidence type="ECO:0000313" key="3">
    <source>
        <dbReference type="Proteomes" id="UP000076842"/>
    </source>
</evidence>
<dbReference type="Proteomes" id="UP000076842">
    <property type="component" value="Unassembled WGS sequence"/>
</dbReference>
<accession>A0A165GAG7</accession>
<dbReference type="InParanoid" id="A0A165GAG7"/>
<keyword evidence="3" id="KW-1185">Reference proteome</keyword>
<evidence type="ECO:0000313" key="2">
    <source>
        <dbReference type="EMBL" id="KZT57818.1"/>
    </source>
</evidence>
<dbReference type="AlphaFoldDB" id="A0A165GAG7"/>
<reference evidence="2 3" key="1">
    <citation type="journal article" date="2016" name="Mol. Biol. Evol.">
        <title>Comparative Genomics of Early-Diverging Mushroom-Forming Fungi Provides Insights into the Origins of Lignocellulose Decay Capabilities.</title>
        <authorList>
            <person name="Nagy L.G."/>
            <person name="Riley R."/>
            <person name="Tritt A."/>
            <person name="Adam C."/>
            <person name="Daum C."/>
            <person name="Floudas D."/>
            <person name="Sun H."/>
            <person name="Yadav J.S."/>
            <person name="Pangilinan J."/>
            <person name="Larsson K.H."/>
            <person name="Matsuura K."/>
            <person name="Barry K."/>
            <person name="Labutti K."/>
            <person name="Kuo R."/>
            <person name="Ohm R.A."/>
            <person name="Bhattacharya S.S."/>
            <person name="Shirouzu T."/>
            <person name="Yoshinaga Y."/>
            <person name="Martin F.M."/>
            <person name="Grigoriev I.V."/>
            <person name="Hibbett D.S."/>
        </authorList>
    </citation>
    <scope>NUCLEOTIDE SEQUENCE [LARGE SCALE GENOMIC DNA]</scope>
    <source>
        <strain evidence="2 3">HHB12733</strain>
    </source>
</reference>
<sequence>MVPSLHSTNFDRTLDPYHSSSFNPRLPPLHHRATTRSSRHHVISAPGPLQLSRLVYKKSTKPCPISADPTYQAFANDSPHRTLQPSLPLILSLSERPPLVFTKFQGPYAVHASRDNTLFFDSFSRFPVSAARQVVSPSLMDSRRHAEIVNVVEYHVRTLRSPYLLYT</sequence>
<protein>
    <submittedName>
        <fullName evidence="2">Uncharacterized protein</fullName>
    </submittedName>
</protein>
<feature type="compositionally biased region" description="Basic residues" evidence="1">
    <location>
        <begin position="28"/>
        <end position="42"/>
    </location>
</feature>
<gene>
    <name evidence="2" type="ORF">CALCODRAFT_266267</name>
</gene>